<feature type="domain" description="ATP-citrate synthase/succinyl-CoA ligase C-terminal" evidence="7">
    <location>
        <begin position="194"/>
        <end position="258"/>
    </location>
</feature>
<comment type="subcellular location">
    <subcellularLocation>
        <location evidence="1">Cytoplasm</location>
    </subcellularLocation>
</comment>
<evidence type="ECO:0000256" key="1">
    <source>
        <dbReference type="ARBA" id="ARBA00004496"/>
    </source>
</evidence>
<evidence type="ECO:0000259" key="7">
    <source>
        <dbReference type="Pfam" id="PF00549"/>
    </source>
</evidence>
<accession>A0A0L6V494</accession>
<dbReference type="SUPFAM" id="SSF52210">
    <property type="entry name" value="Succinyl-CoA synthetase domains"/>
    <property type="match status" value="1"/>
</dbReference>
<dbReference type="VEuPathDB" id="FungiDB:VP01_2641g3"/>
<dbReference type="EC" id="2.3.3.8" evidence="2"/>
<dbReference type="GO" id="GO:0003878">
    <property type="term" value="F:ATP citrate synthase activity"/>
    <property type="evidence" value="ECO:0007669"/>
    <property type="project" value="UniProtKB-EC"/>
</dbReference>
<evidence type="ECO:0000256" key="6">
    <source>
        <dbReference type="ARBA" id="ARBA00023098"/>
    </source>
</evidence>
<keyword evidence="5" id="KW-0597">Phosphoprotein</keyword>
<comment type="caution">
    <text evidence="9">The sequence shown here is derived from an EMBL/GenBank/DDBJ whole genome shotgun (WGS) entry which is preliminary data.</text>
</comment>
<dbReference type="AlphaFoldDB" id="A0A0L6V494"/>
<name>A0A0L6V494_9BASI</name>
<dbReference type="GO" id="GO:0006633">
    <property type="term" value="P:fatty acid biosynthetic process"/>
    <property type="evidence" value="ECO:0007669"/>
    <property type="project" value="TreeGrafter"/>
</dbReference>
<evidence type="ECO:0000313" key="9">
    <source>
        <dbReference type="EMBL" id="KNZ55588.1"/>
    </source>
</evidence>
<dbReference type="PANTHER" id="PTHR23118">
    <property type="entry name" value="ATP-CITRATE SYNTHASE"/>
    <property type="match status" value="1"/>
</dbReference>
<dbReference type="Pfam" id="PF02629">
    <property type="entry name" value="CoA_binding"/>
    <property type="match status" value="1"/>
</dbReference>
<dbReference type="Gene3D" id="3.40.50.720">
    <property type="entry name" value="NAD(P)-binding Rossmann-like Domain"/>
    <property type="match status" value="1"/>
</dbReference>
<keyword evidence="9" id="KW-0456">Lyase</keyword>
<dbReference type="STRING" id="27349.A0A0L6V494"/>
<dbReference type="EMBL" id="LAVV01007548">
    <property type="protein sequence ID" value="KNZ55588.1"/>
    <property type="molecule type" value="Genomic_DNA"/>
</dbReference>
<dbReference type="OrthoDB" id="3261737at2759"/>
<dbReference type="InterPro" id="IPR036291">
    <property type="entry name" value="NAD(P)-bd_dom_sf"/>
</dbReference>
<dbReference type="Gene3D" id="3.40.50.261">
    <property type="entry name" value="Succinyl-CoA synthetase domains"/>
    <property type="match status" value="2"/>
</dbReference>
<dbReference type="InterPro" id="IPR016102">
    <property type="entry name" value="Succinyl-CoA_synth-like"/>
</dbReference>
<evidence type="ECO:0000256" key="2">
    <source>
        <dbReference type="ARBA" id="ARBA00012639"/>
    </source>
</evidence>
<keyword evidence="3" id="KW-0963">Cytoplasm</keyword>
<dbReference type="GO" id="GO:0016829">
    <property type="term" value="F:lyase activity"/>
    <property type="evidence" value="ECO:0007669"/>
    <property type="project" value="UniProtKB-KW"/>
</dbReference>
<dbReference type="GO" id="GO:0006085">
    <property type="term" value="P:acetyl-CoA biosynthetic process"/>
    <property type="evidence" value="ECO:0007669"/>
    <property type="project" value="TreeGrafter"/>
</dbReference>
<dbReference type="InterPro" id="IPR003781">
    <property type="entry name" value="CoA-bd"/>
</dbReference>
<proteinExistence type="predicted"/>
<dbReference type="SUPFAM" id="SSF51735">
    <property type="entry name" value="NAD(P)-binding Rossmann-fold domains"/>
    <property type="match status" value="1"/>
</dbReference>
<evidence type="ECO:0000313" key="10">
    <source>
        <dbReference type="Proteomes" id="UP000037035"/>
    </source>
</evidence>
<evidence type="ECO:0000256" key="3">
    <source>
        <dbReference type="ARBA" id="ARBA00022490"/>
    </source>
</evidence>
<sequence>MSHGVHSSPNFTPVAVKASDINTTPSHASPENFAANVVPESREEHGVVSFAQGAPAEHPWFSMIYPFSSHKVQKFYWGTKETLLPVYATIADAVKKHPEADTLVNFSSSRSVYQSTLDALEIPQIKSIALIAEGVPERHAREILHLAQKKKVIIIGPATVGGIKPGCFRIGNTGGMMDNIISSKLYRPGSVAYVSKSGGMSSNELNNILSLTTNGTYKGIAIGGNCYPGTTFIDHMLRYKADPNCKMLVQFGNAGSMANLDLKAADAKNKAMQAAGFVVPNTFLDLPEALKKV</sequence>
<dbReference type="InterPro" id="IPR002020">
    <property type="entry name" value="Citrate_synthase"/>
</dbReference>
<keyword evidence="10" id="KW-1185">Reference proteome</keyword>
<reference evidence="9 10" key="1">
    <citation type="submission" date="2015-08" db="EMBL/GenBank/DDBJ databases">
        <title>Next Generation Sequencing and Analysis of the Genome of Puccinia sorghi L Schw, the Causal Agent of Maize Common Rust.</title>
        <authorList>
            <person name="Rochi L."/>
            <person name="Burguener G."/>
            <person name="Darino M."/>
            <person name="Turjanski A."/>
            <person name="Kreff E."/>
            <person name="Dieguez M.J."/>
            <person name="Sacco F."/>
        </authorList>
    </citation>
    <scope>NUCLEOTIDE SEQUENCE [LARGE SCALE GENOMIC DNA]</scope>
    <source>
        <strain evidence="9 10">RO10H11247</strain>
    </source>
</reference>
<keyword evidence="4" id="KW-0444">Lipid biosynthesis</keyword>
<dbReference type="Pfam" id="PF00549">
    <property type="entry name" value="Ligase_CoA"/>
    <property type="match status" value="1"/>
</dbReference>
<organism evidence="9 10">
    <name type="scientific">Puccinia sorghi</name>
    <dbReference type="NCBI Taxonomy" id="27349"/>
    <lineage>
        <taxon>Eukaryota</taxon>
        <taxon>Fungi</taxon>
        <taxon>Dikarya</taxon>
        <taxon>Basidiomycota</taxon>
        <taxon>Pucciniomycotina</taxon>
        <taxon>Pucciniomycetes</taxon>
        <taxon>Pucciniales</taxon>
        <taxon>Pucciniaceae</taxon>
        <taxon>Puccinia</taxon>
    </lineage>
</organism>
<feature type="domain" description="CoA-binding" evidence="8">
    <location>
        <begin position="78"/>
        <end position="134"/>
    </location>
</feature>
<keyword evidence="6" id="KW-0443">Lipid metabolism</keyword>
<evidence type="ECO:0000256" key="5">
    <source>
        <dbReference type="ARBA" id="ARBA00022553"/>
    </source>
</evidence>
<dbReference type="InterPro" id="IPR005811">
    <property type="entry name" value="SUCC_ACL_C"/>
</dbReference>
<protein>
    <recommendedName>
        <fullName evidence="2">ATP citrate synthase</fullName>
        <ecNumber evidence="2">2.3.3.8</ecNumber>
    </recommendedName>
</protein>
<gene>
    <name evidence="9" type="ORF">VP01_2641g3</name>
</gene>
<dbReference type="GO" id="GO:0005829">
    <property type="term" value="C:cytosol"/>
    <property type="evidence" value="ECO:0007669"/>
    <property type="project" value="TreeGrafter"/>
</dbReference>
<dbReference type="Proteomes" id="UP000037035">
    <property type="component" value="Unassembled WGS sequence"/>
</dbReference>
<dbReference type="PANTHER" id="PTHR23118:SF42">
    <property type="entry name" value="ATP-CITRATE SYNTHASE"/>
    <property type="match status" value="1"/>
</dbReference>
<evidence type="ECO:0000256" key="4">
    <source>
        <dbReference type="ARBA" id="ARBA00022516"/>
    </source>
</evidence>
<evidence type="ECO:0000259" key="8">
    <source>
        <dbReference type="Pfam" id="PF02629"/>
    </source>
</evidence>